<name>A0A9X6WHX5_BACTU</name>
<dbReference type="EMBL" id="NUVX01000081">
    <property type="protein sequence ID" value="PFJ29036.1"/>
    <property type="molecule type" value="Genomic_DNA"/>
</dbReference>
<reference evidence="1 2" key="1">
    <citation type="submission" date="2017-09" db="EMBL/GenBank/DDBJ databases">
        <title>Large-scale bioinformatics analysis of Bacillus genomes uncovers conserved roles of natural products in bacterial physiology.</title>
        <authorList>
            <consortium name="Agbiome Team Llc"/>
            <person name="Bleich R.M."/>
            <person name="Grubbs K.J."/>
            <person name="Santa Maria K.C."/>
            <person name="Allen S.E."/>
            <person name="Farag S."/>
            <person name="Shank E.A."/>
            <person name="Bowers A."/>
        </authorList>
    </citation>
    <scope>NUCLEOTIDE SEQUENCE [LARGE SCALE GENOMIC DNA]</scope>
    <source>
        <strain evidence="1 2">AFS085496</strain>
    </source>
</reference>
<evidence type="ECO:0000313" key="2">
    <source>
        <dbReference type="Proteomes" id="UP000224003"/>
    </source>
</evidence>
<evidence type="ECO:0000313" key="1">
    <source>
        <dbReference type="EMBL" id="PFJ29036.1"/>
    </source>
</evidence>
<organism evidence="1 2">
    <name type="scientific">Bacillus thuringiensis</name>
    <dbReference type="NCBI Taxonomy" id="1428"/>
    <lineage>
        <taxon>Bacteria</taxon>
        <taxon>Bacillati</taxon>
        <taxon>Bacillota</taxon>
        <taxon>Bacilli</taxon>
        <taxon>Bacillales</taxon>
        <taxon>Bacillaceae</taxon>
        <taxon>Bacillus</taxon>
        <taxon>Bacillus cereus group</taxon>
    </lineage>
</organism>
<accession>A0A9X6WHX5</accession>
<dbReference type="GO" id="GO:0003676">
    <property type="term" value="F:nucleic acid binding"/>
    <property type="evidence" value="ECO:0007669"/>
    <property type="project" value="InterPro"/>
</dbReference>
<protein>
    <recommendedName>
        <fullName evidence="3">DUF5655 domain-containing protein</fullName>
    </recommendedName>
</protein>
<sequence length="285" mass="33140">MVTYTKLKHINLKTHPEVNERWVQNRIAEDPEILGLGDLTLKDMERRQPTGGRLDMLFQDDSRRYCVELQLGKTDETHIIRTIEYWDIEQKRYPDIPHVAVIIAEEITSRLFNVIGILNRSVPLIAIQLHAVDVNGEVGLQFVKVLDESSLPTYEEDEEPQATVDLAYWEARASKETVSWCEEVLNIVREATNESLNLNYTKRYIGFEESGIVNNFVAIVPRKKRINLRIRLTQSEEIDALIEEAGLDRLEYNKKFRFYVIPVSKEDIVNNKELLQSLFEMAYEG</sequence>
<comment type="caution">
    <text evidence="1">The sequence shown here is derived from an EMBL/GenBank/DDBJ whole genome shotgun (WGS) entry which is preliminary data.</text>
</comment>
<dbReference type="Gene3D" id="3.40.1350.10">
    <property type="match status" value="1"/>
</dbReference>
<dbReference type="Proteomes" id="UP000224003">
    <property type="component" value="Unassembled WGS sequence"/>
</dbReference>
<dbReference type="InterPro" id="IPR011856">
    <property type="entry name" value="tRNA_endonuc-like_dom_sf"/>
</dbReference>
<gene>
    <name evidence="1" type="ORF">COJ15_32755</name>
</gene>
<dbReference type="AlphaFoldDB" id="A0A9X6WHX5"/>
<evidence type="ECO:0008006" key="3">
    <source>
        <dbReference type="Google" id="ProtNLM"/>
    </source>
</evidence>
<proteinExistence type="predicted"/>
<dbReference type="RefSeq" id="WP_098007144.1">
    <property type="nucleotide sequence ID" value="NZ_NUVX01000081.1"/>
</dbReference>